<evidence type="ECO:0000256" key="9">
    <source>
        <dbReference type="SAM" id="Coils"/>
    </source>
</evidence>
<comment type="caution">
    <text evidence="12">The sequence shown here is derived from an EMBL/GenBank/DDBJ whole genome shotgun (WGS) entry which is preliminary data.</text>
</comment>
<feature type="domain" description="Aminoacyl-transfer RNA synthetases class-II family profile" evidence="11">
    <location>
        <begin position="137"/>
        <end position="405"/>
    </location>
</feature>
<feature type="site" description="Important for serine binding" evidence="7">
    <location>
        <position position="381"/>
    </location>
</feature>
<dbReference type="InterPro" id="IPR002314">
    <property type="entry name" value="aa-tRNA-synt_IIb"/>
</dbReference>
<feature type="coiled-coil region" evidence="9">
    <location>
        <begin position="38"/>
        <end position="65"/>
    </location>
</feature>
<feature type="binding site" evidence="6 7">
    <location>
        <position position="283"/>
    </location>
    <ligand>
        <name>L-serine</name>
        <dbReference type="ChEBI" id="CHEBI:33384"/>
    </ligand>
</feature>
<dbReference type="InterPro" id="IPR042103">
    <property type="entry name" value="SerRS_1_N_sf"/>
</dbReference>
<feature type="binding site" evidence="7">
    <location>
        <position position="260"/>
    </location>
    <ligand>
        <name>L-serine</name>
        <dbReference type="ChEBI" id="CHEBI:33384"/>
    </ligand>
</feature>
<dbReference type="SUPFAM" id="SSF55681">
    <property type="entry name" value="Class II aaRS and biotin synthetases"/>
    <property type="match status" value="1"/>
</dbReference>
<comment type="pathway">
    <text evidence="6">Aminoacyl-tRNA biosynthesis; selenocysteinyl-tRNA(Sec) biosynthesis; L-seryl-tRNA(Sec) from L-serine and tRNA(Sec): step 1/1.</text>
</comment>
<feature type="binding site" evidence="6">
    <location>
        <position position="381"/>
    </location>
    <ligand>
        <name>L-serine</name>
        <dbReference type="ChEBI" id="CHEBI:33384"/>
    </ligand>
</feature>
<gene>
    <name evidence="6" type="primary">serS</name>
    <name evidence="12" type="ORF">B5M47_01360</name>
</gene>
<dbReference type="InterPro" id="IPR006195">
    <property type="entry name" value="aa-tRNA-synth_II"/>
</dbReference>
<dbReference type="PANTHER" id="PTHR11778">
    <property type="entry name" value="SERYL-TRNA SYNTHETASE"/>
    <property type="match status" value="1"/>
</dbReference>
<evidence type="ECO:0000256" key="4">
    <source>
        <dbReference type="ARBA" id="ARBA00022917"/>
    </source>
</evidence>
<evidence type="ECO:0000256" key="2">
    <source>
        <dbReference type="ARBA" id="ARBA00022741"/>
    </source>
</evidence>
<feature type="binding site" evidence="7">
    <location>
        <position position="229"/>
    </location>
    <ligand>
        <name>L-serine</name>
        <dbReference type="ChEBI" id="CHEBI:33384"/>
    </ligand>
</feature>
<proteinExistence type="inferred from homology"/>
<keyword evidence="5 6" id="KW-0030">Aminoacyl-tRNA synthetase</keyword>
<evidence type="ECO:0000256" key="7">
    <source>
        <dbReference type="PIRSR" id="PIRSR001529-1"/>
    </source>
</evidence>
<dbReference type="Pfam" id="PF00587">
    <property type="entry name" value="tRNA-synt_2b"/>
    <property type="match status" value="1"/>
</dbReference>
<sequence length="419" mass="48070">MLDPDFIRQNPEKVRQGAASKGADPSLVDKWLKTDEERRSLIGQVDQLRAERNRFTKELQAGETAPSEKKLSRGRELKEKIRILENRLALVSGEWERLLRDIPALPEEDVPAGKDETENVVVRKWGSPTRFNFKPRDHLELGERLGLIDVKRAGKVSGSRFGYLTGDLVLLEFALMQFGLEVTTGEGFIPVLPPVMIKKEMEAGLGYGEHGGWEDMYILDKDNLVLVATAEHSLVARYAEETFDEKLLPRRYVGFSTCFRREAGSYGKDTRGILRLHQFNKLEMVSFTRPEDSRREHKYLIEIEEKLMRALQIPYRVVKMCTGDLGHPAASKFDIEAWMPGQNKYRETHSCSNCTDYQSRRLNIRFRRQGGSEYVHILNGTVFSERPLIAVLENYQQEDGSVVIPEVLRRWVGKDKIMG</sequence>
<accession>A0A1W9NYF4</accession>
<evidence type="ECO:0000256" key="6">
    <source>
        <dbReference type="HAMAP-Rule" id="MF_00176"/>
    </source>
</evidence>
<dbReference type="CDD" id="cd00770">
    <property type="entry name" value="SerRS_core"/>
    <property type="match status" value="1"/>
</dbReference>
<comment type="catalytic activity">
    <reaction evidence="6">
        <text>tRNA(Ser) + L-serine + ATP = L-seryl-tRNA(Ser) + AMP + diphosphate + H(+)</text>
        <dbReference type="Rhea" id="RHEA:12292"/>
        <dbReference type="Rhea" id="RHEA-COMP:9669"/>
        <dbReference type="Rhea" id="RHEA-COMP:9703"/>
        <dbReference type="ChEBI" id="CHEBI:15378"/>
        <dbReference type="ChEBI" id="CHEBI:30616"/>
        <dbReference type="ChEBI" id="CHEBI:33019"/>
        <dbReference type="ChEBI" id="CHEBI:33384"/>
        <dbReference type="ChEBI" id="CHEBI:78442"/>
        <dbReference type="ChEBI" id="CHEBI:78533"/>
        <dbReference type="ChEBI" id="CHEBI:456215"/>
        <dbReference type="EC" id="6.1.1.11"/>
    </reaction>
</comment>
<dbReference type="InterPro" id="IPR015866">
    <property type="entry name" value="Ser-tRNA-synth_1_N"/>
</dbReference>
<dbReference type="GO" id="GO:0016260">
    <property type="term" value="P:selenocysteine biosynthetic process"/>
    <property type="evidence" value="ECO:0007669"/>
    <property type="project" value="UniProtKB-UniRule"/>
</dbReference>
<dbReference type="PRINTS" id="PR00981">
    <property type="entry name" value="TRNASYNTHSER"/>
</dbReference>
<evidence type="ECO:0000256" key="1">
    <source>
        <dbReference type="ARBA" id="ARBA00022598"/>
    </source>
</evidence>
<keyword evidence="6" id="KW-0963">Cytoplasm</keyword>
<evidence type="ECO:0000256" key="8">
    <source>
        <dbReference type="PIRSR" id="PIRSR001529-2"/>
    </source>
</evidence>
<dbReference type="InterPro" id="IPR033729">
    <property type="entry name" value="SerRS_core"/>
</dbReference>
<dbReference type="Pfam" id="PF02403">
    <property type="entry name" value="Seryl_tRNA_N"/>
    <property type="match status" value="1"/>
</dbReference>
<comment type="caution">
    <text evidence="6">Lacks conserved residue(s) required for the propagation of feature annotation.</text>
</comment>
<dbReference type="EMBL" id="MZGJ01000006">
    <property type="protein sequence ID" value="OQX51187.1"/>
    <property type="molecule type" value="Genomic_DNA"/>
</dbReference>
<name>A0A1W9NYF4_UNCC3</name>
<dbReference type="Proteomes" id="UP000192520">
    <property type="component" value="Unassembled WGS sequence"/>
</dbReference>
<feature type="region of interest" description="Disordered" evidence="10">
    <location>
        <begin position="1"/>
        <end position="26"/>
    </location>
</feature>
<dbReference type="HAMAP" id="MF_00176">
    <property type="entry name" value="Ser_tRNA_synth_type1"/>
    <property type="match status" value="1"/>
</dbReference>
<comment type="subunit">
    <text evidence="6">Homodimer. The tRNA molecule binds across the dimer.</text>
</comment>
<dbReference type="Gene3D" id="3.30.930.10">
    <property type="entry name" value="Bira Bifunctional Protein, Domain 2"/>
    <property type="match status" value="1"/>
</dbReference>
<dbReference type="GO" id="GO:0005737">
    <property type="term" value="C:cytoplasm"/>
    <property type="evidence" value="ECO:0007669"/>
    <property type="project" value="UniProtKB-SubCell"/>
</dbReference>
<dbReference type="PROSITE" id="PS50862">
    <property type="entry name" value="AA_TRNA_LIGASE_II"/>
    <property type="match status" value="1"/>
</dbReference>
<dbReference type="SUPFAM" id="SSF46589">
    <property type="entry name" value="tRNA-binding arm"/>
    <property type="match status" value="1"/>
</dbReference>
<keyword evidence="2 6" id="KW-0547">Nucleotide-binding</keyword>
<comment type="function">
    <text evidence="6">Catalyzes the attachment of serine to tRNA(Ser). Is also able to aminoacylate tRNA(Sec) with serine, to form the misacylated tRNA L-seryl-tRNA(Sec), which will be further converted into selenocysteinyl-tRNA(Sec).</text>
</comment>
<dbReference type="AlphaFoldDB" id="A0A1W9NYF4"/>
<dbReference type="PIRSF" id="PIRSF001529">
    <property type="entry name" value="Ser-tRNA-synth_IIa"/>
    <property type="match status" value="1"/>
</dbReference>
<dbReference type="GO" id="GO:0006434">
    <property type="term" value="P:seryl-tRNA aminoacylation"/>
    <property type="evidence" value="ECO:0007669"/>
    <property type="project" value="UniProtKB-UniRule"/>
</dbReference>
<keyword evidence="9" id="KW-0175">Coiled coil</keyword>
<feature type="binding site" evidence="6">
    <location>
        <begin position="229"/>
        <end position="231"/>
    </location>
    <ligand>
        <name>L-serine</name>
        <dbReference type="ChEBI" id="CHEBI:33384"/>
    </ligand>
</feature>
<dbReference type="NCBIfam" id="TIGR00414">
    <property type="entry name" value="serS"/>
    <property type="match status" value="1"/>
</dbReference>
<feature type="binding site" evidence="6 8">
    <location>
        <begin position="260"/>
        <end position="262"/>
    </location>
    <ligand>
        <name>ATP</name>
        <dbReference type="ChEBI" id="CHEBI:30616"/>
    </ligand>
</feature>
<organism evidence="12 13">
    <name type="scientific">candidate division CPR3 bacterium 4484_211</name>
    <dbReference type="NCBI Taxonomy" id="1968527"/>
    <lineage>
        <taxon>Bacteria</taxon>
        <taxon>Bacteria division CPR3</taxon>
    </lineage>
</organism>
<feature type="binding site" evidence="6 8">
    <location>
        <begin position="347"/>
        <end position="350"/>
    </location>
    <ligand>
        <name>ATP</name>
        <dbReference type="ChEBI" id="CHEBI:30616"/>
    </ligand>
</feature>
<dbReference type="GO" id="GO:0004828">
    <property type="term" value="F:serine-tRNA ligase activity"/>
    <property type="evidence" value="ECO:0007669"/>
    <property type="project" value="UniProtKB-UniRule"/>
</dbReference>
<evidence type="ECO:0000256" key="3">
    <source>
        <dbReference type="ARBA" id="ARBA00022840"/>
    </source>
</evidence>
<evidence type="ECO:0000313" key="12">
    <source>
        <dbReference type="EMBL" id="OQX51187.1"/>
    </source>
</evidence>
<protein>
    <recommendedName>
        <fullName evidence="6">Serine--tRNA ligase</fullName>
        <ecNumber evidence="6">6.1.1.11</ecNumber>
    </recommendedName>
    <alternativeName>
        <fullName evidence="6">Seryl-tRNA synthetase</fullName>
        <shortName evidence="6">SerRS</shortName>
    </alternativeName>
    <alternativeName>
        <fullName evidence="6">Seryl-tRNA(Ser/Sec) synthetase</fullName>
    </alternativeName>
</protein>
<dbReference type="STRING" id="1968527.B5M47_01360"/>
<dbReference type="Gene3D" id="1.10.287.40">
    <property type="entry name" value="Serine-tRNA synthetase, tRNA binding domain"/>
    <property type="match status" value="1"/>
</dbReference>
<comment type="similarity">
    <text evidence="6">Belongs to the class-II aminoacyl-tRNA synthetase family. Type-1 seryl-tRNA synthetase subfamily.</text>
</comment>
<evidence type="ECO:0000259" key="11">
    <source>
        <dbReference type="PROSITE" id="PS50862"/>
    </source>
</evidence>
<keyword evidence="1 6" id="KW-0436">Ligase</keyword>
<feature type="binding site" evidence="7">
    <location>
        <position position="379"/>
    </location>
    <ligand>
        <name>L-serine</name>
        <dbReference type="ChEBI" id="CHEBI:33384"/>
    </ligand>
</feature>
<dbReference type="EC" id="6.1.1.11" evidence="6"/>
<dbReference type="GO" id="GO:0005524">
    <property type="term" value="F:ATP binding"/>
    <property type="evidence" value="ECO:0007669"/>
    <property type="project" value="UniProtKB-UniRule"/>
</dbReference>
<reference evidence="13" key="1">
    <citation type="submission" date="2017-03" db="EMBL/GenBank/DDBJ databases">
        <title>Novel pathways for hydrocarbon cycling and metabolic interdependencies in hydrothermal sediment communities.</title>
        <authorList>
            <person name="Dombrowski N."/>
            <person name="Seitz K."/>
            <person name="Teske A."/>
            <person name="Baker B."/>
        </authorList>
    </citation>
    <scope>NUCLEOTIDE SEQUENCE [LARGE SCALE GENOMIC DNA]</scope>
</reference>
<dbReference type="InterPro" id="IPR045864">
    <property type="entry name" value="aa-tRNA-synth_II/BPL/LPL"/>
</dbReference>
<keyword evidence="4 6" id="KW-0648">Protein biosynthesis</keyword>
<dbReference type="InterPro" id="IPR010978">
    <property type="entry name" value="tRNA-bd_arm"/>
</dbReference>
<comment type="subcellular location">
    <subcellularLocation>
        <location evidence="6">Cytoplasm</location>
    </subcellularLocation>
</comment>
<comment type="catalytic activity">
    <reaction evidence="6">
        <text>tRNA(Sec) + L-serine + ATP = L-seryl-tRNA(Sec) + AMP + diphosphate + H(+)</text>
        <dbReference type="Rhea" id="RHEA:42580"/>
        <dbReference type="Rhea" id="RHEA-COMP:9742"/>
        <dbReference type="Rhea" id="RHEA-COMP:10128"/>
        <dbReference type="ChEBI" id="CHEBI:15378"/>
        <dbReference type="ChEBI" id="CHEBI:30616"/>
        <dbReference type="ChEBI" id="CHEBI:33019"/>
        <dbReference type="ChEBI" id="CHEBI:33384"/>
        <dbReference type="ChEBI" id="CHEBI:78442"/>
        <dbReference type="ChEBI" id="CHEBI:78533"/>
        <dbReference type="ChEBI" id="CHEBI:456215"/>
        <dbReference type="EC" id="6.1.1.11"/>
    </reaction>
</comment>
<evidence type="ECO:0000256" key="5">
    <source>
        <dbReference type="ARBA" id="ARBA00023146"/>
    </source>
</evidence>
<dbReference type="UniPathway" id="UPA00906">
    <property type="reaction ID" value="UER00895"/>
</dbReference>
<evidence type="ECO:0000313" key="13">
    <source>
        <dbReference type="Proteomes" id="UP000192520"/>
    </source>
</evidence>
<comment type="domain">
    <text evidence="6">Consists of two distinct domains, a catalytic core and a N-terminal extension that is involved in tRNA binding.</text>
</comment>
<evidence type="ECO:0000256" key="10">
    <source>
        <dbReference type="SAM" id="MobiDB-lite"/>
    </source>
</evidence>
<keyword evidence="3 6" id="KW-0067">ATP-binding</keyword>
<dbReference type="InterPro" id="IPR002317">
    <property type="entry name" value="Ser-tRNA-ligase_type_1"/>
</dbReference>